<dbReference type="EMBL" id="LRGB01001830">
    <property type="protein sequence ID" value="KZS10367.1"/>
    <property type="molecule type" value="Genomic_DNA"/>
</dbReference>
<sequence>MVLFSLSVFHLYIFFSLLLFSALFQLHSSFFIISLPLNKFICMLTHWKLRVSVGIKNLLSFFLFTCKTSSPPFESFIPFPFVSR</sequence>
<keyword evidence="1" id="KW-0472">Membrane</keyword>
<keyword evidence="3" id="KW-1185">Reference proteome</keyword>
<reference evidence="2 3" key="1">
    <citation type="submission" date="2016-03" db="EMBL/GenBank/DDBJ databases">
        <title>EvidentialGene: Evidence-directed Construction of Genes on Genomes.</title>
        <authorList>
            <person name="Gilbert D.G."/>
            <person name="Choi J.-H."/>
            <person name="Mockaitis K."/>
            <person name="Colbourne J."/>
            <person name="Pfrender M."/>
        </authorList>
    </citation>
    <scope>NUCLEOTIDE SEQUENCE [LARGE SCALE GENOMIC DNA]</scope>
    <source>
        <strain evidence="2 3">Xinb3</strain>
        <tissue evidence="2">Complete organism</tissue>
    </source>
</reference>
<organism evidence="2 3">
    <name type="scientific">Daphnia magna</name>
    <dbReference type="NCBI Taxonomy" id="35525"/>
    <lineage>
        <taxon>Eukaryota</taxon>
        <taxon>Metazoa</taxon>
        <taxon>Ecdysozoa</taxon>
        <taxon>Arthropoda</taxon>
        <taxon>Crustacea</taxon>
        <taxon>Branchiopoda</taxon>
        <taxon>Diplostraca</taxon>
        <taxon>Cladocera</taxon>
        <taxon>Anomopoda</taxon>
        <taxon>Daphniidae</taxon>
        <taxon>Daphnia</taxon>
    </lineage>
</organism>
<keyword evidence="1" id="KW-1133">Transmembrane helix</keyword>
<accession>A0A164TD86</accession>
<evidence type="ECO:0000313" key="2">
    <source>
        <dbReference type="EMBL" id="KZS10367.1"/>
    </source>
</evidence>
<gene>
    <name evidence="2" type="ORF">APZ42_025197</name>
</gene>
<dbReference type="Proteomes" id="UP000076858">
    <property type="component" value="Unassembled WGS sequence"/>
</dbReference>
<evidence type="ECO:0000313" key="3">
    <source>
        <dbReference type="Proteomes" id="UP000076858"/>
    </source>
</evidence>
<comment type="caution">
    <text evidence="2">The sequence shown here is derived from an EMBL/GenBank/DDBJ whole genome shotgun (WGS) entry which is preliminary data.</text>
</comment>
<dbReference type="AlphaFoldDB" id="A0A164TD86"/>
<proteinExistence type="predicted"/>
<keyword evidence="1" id="KW-0812">Transmembrane</keyword>
<evidence type="ECO:0000256" key="1">
    <source>
        <dbReference type="SAM" id="Phobius"/>
    </source>
</evidence>
<name>A0A164TD86_9CRUS</name>
<feature type="transmembrane region" description="Helical" evidence="1">
    <location>
        <begin position="12"/>
        <end position="33"/>
    </location>
</feature>
<protein>
    <submittedName>
        <fullName evidence="2">Uncharacterized protein</fullName>
    </submittedName>
</protein>